<evidence type="ECO:0000313" key="1">
    <source>
        <dbReference type="EMBL" id="MER7179598.1"/>
    </source>
</evidence>
<reference evidence="1 2" key="1">
    <citation type="submission" date="2024-06" db="EMBL/GenBank/DDBJ databases">
        <title>The Natural Products Discovery Center: Release of the First 8490 Sequenced Strains for Exploring Actinobacteria Biosynthetic Diversity.</title>
        <authorList>
            <person name="Kalkreuter E."/>
            <person name="Kautsar S.A."/>
            <person name="Yang D."/>
            <person name="Bader C.D."/>
            <person name="Teijaro C.N."/>
            <person name="Fluegel L."/>
            <person name="Davis C.M."/>
            <person name="Simpson J.R."/>
            <person name="Lauterbach L."/>
            <person name="Steele A.D."/>
            <person name="Gui C."/>
            <person name="Meng S."/>
            <person name="Li G."/>
            <person name="Viehrig K."/>
            <person name="Ye F."/>
            <person name="Su P."/>
            <person name="Kiefer A.F."/>
            <person name="Nichols A."/>
            <person name="Cepeda A.J."/>
            <person name="Yan W."/>
            <person name="Fan B."/>
            <person name="Jiang Y."/>
            <person name="Adhikari A."/>
            <person name="Zheng C.-J."/>
            <person name="Schuster L."/>
            <person name="Cowan T.M."/>
            <person name="Smanski M.J."/>
            <person name="Chevrette M.G."/>
            <person name="De Carvalho L.P.S."/>
            <person name="Shen B."/>
        </authorList>
    </citation>
    <scope>NUCLEOTIDE SEQUENCE [LARGE SCALE GENOMIC DNA]</scope>
    <source>
        <strain evidence="1 2">NPDC000234</strain>
    </source>
</reference>
<dbReference type="EMBL" id="JBEPEK010000045">
    <property type="protein sequence ID" value="MER7179598.1"/>
    <property type="molecule type" value="Genomic_DNA"/>
</dbReference>
<evidence type="ECO:0000313" key="2">
    <source>
        <dbReference type="Proteomes" id="UP001474181"/>
    </source>
</evidence>
<gene>
    <name evidence="1" type="ORF">ABT404_08950</name>
</gene>
<accession>A0ABV1WRV8</accession>
<proteinExistence type="predicted"/>
<name>A0ABV1WRV8_9ACTN</name>
<sequence length="111" mass="12115">MLAPIRRTAEFVRVAYHFDTARVVPVDVAVLADTWTVTAGPLRLRFTTGPRTLLGHLPHAVRARSPAARRGTACGICGRSANCRAPATAWTWARSHRSNPPVRFGFGSVPR</sequence>
<dbReference type="RefSeq" id="WP_350778921.1">
    <property type="nucleotide sequence ID" value="NZ_JBEPEK010000045.1"/>
</dbReference>
<comment type="caution">
    <text evidence="1">The sequence shown here is derived from an EMBL/GenBank/DDBJ whole genome shotgun (WGS) entry which is preliminary data.</text>
</comment>
<organism evidence="1 2">
    <name type="scientific">Streptomyces hyaluromycini</name>
    <dbReference type="NCBI Taxonomy" id="1377993"/>
    <lineage>
        <taxon>Bacteria</taxon>
        <taxon>Bacillati</taxon>
        <taxon>Actinomycetota</taxon>
        <taxon>Actinomycetes</taxon>
        <taxon>Kitasatosporales</taxon>
        <taxon>Streptomycetaceae</taxon>
        <taxon>Streptomyces</taxon>
    </lineage>
</organism>
<dbReference type="Proteomes" id="UP001474181">
    <property type="component" value="Unassembled WGS sequence"/>
</dbReference>
<protein>
    <submittedName>
        <fullName evidence="1">Uncharacterized protein</fullName>
    </submittedName>
</protein>
<keyword evidence="2" id="KW-1185">Reference proteome</keyword>